<keyword evidence="3" id="KW-1185">Reference proteome</keyword>
<name>A0A1H0ZNV1_9BURK</name>
<feature type="region of interest" description="Disordered" evidence="1">
    <location>
        <begin position="1"/>
        <end position="64"/>
    </location>
</feature>
<dbReference type="Proteomes" id="UP000199365">
    <property type="component" value="Unassembled WGS sequence"/>
</dbReference>
<accession>A0A1H0ZNV1</accession>
<feature type="compositionally biased region" description="Polar residues" evidence="1">
    <location>
        <begin position="1"/>
        <end position="15"/>
    </location>
</feature>
<protein>
    <submittedName>
        <fullName evidence="2">Uncharacterized protein</fullName>
    </submittedName>
</protein>
<evidence type="ECO:0000256" key="1">
    <source>
        <dbReference type="SAM" id="MobiDB-lite"/>
    </source>
</evidence>
<dbReference type="AlphaFoldDB" id="A0A1H0ZNV1"/>
<evidence type="ECO:0000313" key="2">
    <source>
        <dbReference type="EMBL" id="SDQ29034.1"/>
    </source>
</evidence>
<organism evidence="2 3">
    <name type="scientific">Paraburkholderia tuberum</name>
    <dbReference type="NCBI Taxonomy" id="157910"/>
    <lineage>
        <taxon>Bacteria</taxon>
        <taxon>Pseudomonadati</taxon>
        <taxon>Pseudomonadota</taxon>
        <taxon>Betaproteobacteria</taxon>
        <taxon>Burkholderiales</taxon>
        <taxon>Burkholderiaceae</taxon>
        <taxon>Paraburkholderia</taxon>
    </lineage>
</organism>
<feature type="compositionally biased region" description="Basic and acidic residues" evidence="1">
    <location>
        <begin position="51"/>
        <end position="64"/>
    </location>
</feature>
<dbReference type="STRING" id="157910.SAMN05445850_0139"/>
<proteinExistence type="predicted"/>
<reference evidence="3" key="1">
    <citation type="submission" date="2016-10" db="EMBL/GenBank/DDBJ databases">
        <authorList>
            <person name="Varghese N."/>
            <person name="Submissions S."/>
        </authorList>
    </citation>
    <scope>NUCLEOTIDE SEQUENCE [LARGE SCALE GENOMIC DNA]</scope>
    <source>
        <strain evidence="3">DUS833</strain>
    </source>
</reference>
<evidence type="ECO:0000313" key="3">
    <source>
        <dbReference type="Proteomes" id="UP000199365"/>
    </source>
</evidence>
<sequence>MAKNDSIASDTQVLTHTAFDRPPVLNARRRGSTPRDVPMLNRERRQRAQKSRHEAQRTPTPEERIAEYEATINEVAYEAAYHLLMAIRAIKKLPRV</sequence>
<gene>
    <name evidence="2" type="ORF">SAMN05445850_0139</name>
</gene>
<dbReference type="RefSeq" id="WP_090800659.1">
    <property type="nucleotide sequence ID" value="NZ_FNKX01000001.1"/>
</dbReference>
<dbReference type="EMBL" id="FNKX01000001">
    <property type="protein sequence ID" value="SDQ29034.1"/>
    <property type="molecule type" value="Genomic_DNA"/>
</dbReference>